<accession>A0A101KT65</accession>
<reference evidence="1 2" key="1">
    <citation type="submission" date="2015-12" db="EMBL/GenBank/DDBJ databases">
        <title>Draft genome sequence of Mesorhizobium sp. UFLA 01-765, a multitolerant efficient symbiont and plant-growth promoting strain isolated from Zn-mining soil using Leucaena leucocephala as a trap plant.</title>
        <authorList>
            <person name="Rangel W.M."/>
            <person name="Thijs S."/>
            <person name="Longatti S.M."/>
            <person name="Moreira F.M."/>
            <person name="Weyens N."/>
            <person name="Vangronsveld J."/>
            <person name="Van Hamme J.D."/>
            <person name="Bottos E.M."/>
            <person name="Rineau F."/>
        </authorList>
    </citation>
    <scope>NUCLEOTIDE SEQUENCE [LARGE SCALE GENOMIC DNA]</scope>
    <source>
        <strain evidence="1 2">UFLA 01-765</strain>
    </source>
</reference>
<dbReference type="Proteomes" id="UP000053176">
    <property type="component" value="Unassembled WGS sequence"/>
</dbReference>
<evidence type="ECO:0000313" key="1">
    <source>
        <dbReference type="EMBL" id="KUM26462.1"/>
    </source>
</evidence>
<sequence>MASAAPTSTNAGPLHFRTKVLTAGKTATGIQIPDEVIDKLAAGRKPAVKVTINGFTYRSTVAVMNGRFMVGINAENRAKAKVVGGDTIDVGIELDTEIREVAVPADFQAVLVGNPKLKAVFDGLSYTKRRVIAEGIAGAKTTETRERRIDKAVRELEGGLAGK</sequence>
<dbReference type="SUPFAM" id="SSF141694">
    <property type="entry name" value="AF2212/PG0164-like"/>
    <property type="match status" value="1"/>
</dbReference>
<gene>
    <name evidence="1" type="ORF">AU467_21205</name>
</gene>
<dbReference type="Pfam" id="PF13376">
    <property type="entry name" value="OmdA"/>
    <property type="match status" value="1"/>
</dbReference>
<dbReference type="InterPro" id="IPR037079">
    <property type="entry name" value="AF2212/PG0164-like_sf"/>
</dbReference>
<dbReference type="EMBL" id="LPWA01000105">
    <property type="protein sequence ID" value="KUM26462.1"/>
    <property type="molecule type" value="Genomic_DNA"/>
</dbReference>
<evidence type="ECO:0000313" key="2">
    <source>
        <dbReference type="Proteomes" id="UP000053176"/>
    </source>
</evidence>
<dbReference type="InterPro" id="IPR015018">
    <property type="entry name" value="DUF1905"/>
</dbReference>
<proteinExistence type="predicted"/>
<dbReference type="Pfam" id="PF08922">
    <property type="entry name" value="DUF1905"/>
    <property type="match status" value="1"/>
</dbReference>
<evidence type="ECO:0008006" key="3">
    <source>
        <dbReference type="Google" id="ProtNLM"/>
    </source>
</evidence>
<dbReference type="OrthoDB" id="2604865at2"/>
<dbReference type="Gene3D" id="2.40.30.100">
    <property type="entry name" value="AF2212/PG0164-like"/>
    <property type="match status" value="1"/>
</dbReference>
<comment type="caution">
    <text evidence="1">The sequence shown here is derived from an EMBL/GenBank/DDBJ whole genome shotgun (WGS) entry which is preliminary data.</text>
</comment>
<name>A0A101KT65_RHILI</name>
<dbReference type="AlphaFoldDB" id="A0A101KT65"/>
<protein>
    <recommendedName>
        <fullName evidence="3">DUF1905 domain-containing protein</fullName>
    </recommendedName>
</protein>
<organism evidence="1 2">
    <name type="scientific">Rhizobium loti</name>
    <name type="common">Mesorhizobium loti</name>
    <dbReference type="NCBI Taxonomy" id="381"/>
    <lineage>
        <taxon>Bacteria</taxon>
        <taxon>Pseudomonadati</taxon>
        <taxon>Pseudomonadota</taxon>
        <taxon>Alphaproteobacteria</taxon>
        <taxon>Hyphomicrobiales</taxon>
        <taxon>Phyllobacteriaceae</taxon>
        <taxon>Mesorhizobium</taxon>
    </lineage>
</organism>